<reference evidence="1" key="1">
    <citation type="submission" date="2011-11" db="EMBL/GenBank/DDBJ databases">
        <title>The Genome Sequence of Fusarium oxysporum PHW808.</title>
        <authorList>
            <consortium name="The Broad Institute Genome Sequencing Platform"/>
            <person name="Ma L.-J."/>
            <person name="Gale L.R."/>
            <person name="Schwartz D.C."/>
            <person name="Zhou S."/>
            <person name="Corby-Kistler H."/>
            <person name="Young S.K."/>
            <person name="Zeng Q."/>
            <person name="Gargeya S."/>
            <person name="Fitzgerald M."/>
            <person name="Haas B."/>
            <person name="Abouelleil A."/>
            <person name="Alvarado L."/>
            <person name="Arachchi H.M."/>
            <person name="Berlin A."/>
            <person name="Brown A."/>
            <person name="Chapman S.B."/>
            <person name="Chen Z."/>
            <person name="Dunbar C."/>
            <person name="Freedman E."/>
            <person name="Gearin G."/>
            <person name="Goldberg J."/>
            <person name="Griggs A."/>
            <person name="Gujja S."/>
            <person name="Heiman D."/>
            <person name="Howarth C."/>
            <person name="Larson L."/>
            <person name="Lui A."/>
            <person name="MacDonald P.J.P."/>
            <person name="Montmayeur A."/>
            <person name="Murphy C."/>
            <person name="Neiman D."/>
            <person name="Pearson M."/>
            <person name="Priest M."/>
            <person name="Roberts A."/>
            <person name="Saif S."/>
            <person name="Shea T."/>
            <person name="Shenoy N."/>
            <person name="Sisk P."/>
            <person name="Stolte C."/>
            <person name="Sykes S."/>
            <person name="Wortman J."/>
            <person name="Nusbaum C."/>
            <person name="Birren B."/>
        </authorList>
    </citation>
    <scope>NUCLEOTIDE SEQUENCE [LARGE SCALE GENOMIC DNA]</scope>
    <source>
        <strain evidence="1">54008</strain>
    </source>
</reference>
<dbReference type="Proteomes" id="UP000030676">
    <property type="component" value="Unassembled WGS sequence"/>
</dbReference>
<dbReference type="HOGENOM" id="CLU_3302196_0_0_1"/>
<name>X0GVE4_FUSOX</name>
<proteinExistence type="predicted"/>
<evidence type="ECO:0000313" key="1">
    <source>
        <dbReference type="EMBL" id="EXL63880.1"/>
    </source>
</evidence>
<dbReference type="AlphaFoldDB" id="X0GVE4"/>
<feature type="non-terminal residue" evidence="1">
    <location>
        <position position="1"/>
    </location>
</feature>
<dbReference type="EMBL" id="KK034614">
    <property type="protein sequence ID" value="EXL63880.1"/>
    <property type="molecule type" value="Genomic_DNA"/>
</dbReference>
<protein>
    <submittedName>
        <fullName evidence="1">Uncharacterized protein</fullName>
    </submittedName>
</protein>
<sequence>RYPSGVISAADFMMKVGESDEDISTEQKRVHLAKLRDMLR</sequence>
<accession>X0GVE4</accession>
<organism evidence="1">
    <name type="scientific">Fusarium oxysporum f. sp. conglutinans race 2 54008</name>
    <dbReference type="NCBI Taxonomy" id="1089457"/>
    <lineage>
        <taxon>Eukaryota</taxon>
        <taxon>Fungi</taxon>
        <taxon>Dikarya</taxon>
        <taxon>Ascomycota</taxon>
        <taxon>Pezizomycotina</taxon>
        <taxon>Sordariomycetes</taxon>
        <taxon>Hypocreomycetidae</taxon>
        <taxon>Hypocreales</taxon>
        <taxon>Nectriaceae</taxon>
        <taxon>Fusarium</taxon>
        <taxon>Fusarium oxysporum species complex</taxon>
    </lineage>
</organism>
<gene>
    <name evidence="1" type="ORF">FOPG_19847</name>
</gene>
<reference evidence="1" key="2">
    <citation type="submission" date="2014-03" db="EMBL/GenBank/DDBJ databases">
        <title>The Genome Annotation of Fusarium oxysporum PHW808.</title>
        <authorList>
            <consortium name="The Broad Institute Genomics Platform"/>
            <person name="Ma L.-J."/>
            <person name="Corby-Kistler H."/>
            <person name="Broz K."/>
            <person name="Gale L.R."/>
            <person name="Jonkers W."/>
            <person name="O'Donnell K."/>
            <person name="Ploetz R."/>
            <person name="Steinberg C."/>
            <person name="Schwartz D.C."/>
            <person name="VanEtten H."/>
            <person name="Zhou S."/>
            <person name="Young S.K."/>
            <person name="Zeng Q."/>
            <person name="Gargeya S."/>
            <person name="Fitzgerald M."/>
            <person name="Abouelleil A."/>
            <person name="Alvarado L."/>
            <person name="Chapman S.B."/>
            <person name="Gainer-Dewar J."/>
            <person name="Goldberg J."/>
            <person name="Griggs A."/>
            <person name="Gujja S."/>
            <person name="Hansen M."/>
            <person name="Howarth C."/>
            <person name="Imamovic A."/>
            <person name="Ireland A."/>
            <person name="Larimer J."/>
            <person name="McCowan C."/>
            <person name="Murphy C."/>
            <person name="Pearson M."/>
            <person name="Poon T.W."/>
            <person name="Priest M."/>
            <person name="Roberts A."/>
            <person name="Saif S."/>
            <person name="Shea T."/>
            <person name="Sykes S."/>
            <person name="Wortman J."/>
            <person name="Nusbaum C."/>
            <person name="Birren B."/>
        </authorList>
    </citation>
    <scope>NUCLEOTIDE SEQUENCE</scope>
    <source>
        <strain evidence="1">54008</strain>
    </source>
</reference>